<proteinExistence type="inferred from homology"/>
<protein>
    <recommendedName>
        <fullName evidence="3">Probable endolytic peptidoglycan transglycosylase RlpA</fullName>
        <ecNumber evidence="3">4.2.2.-</ecNumber>
    </recommendedName>
</protein>
<dbReference type="EMBL" id="JADEXG010000066">
    <property type="protein sequence ID" value="MBE9079744.1"/>
    <property type="molecule type" value="Genomic_DNA"/>
</dbReference>
<evidence type="ECO:0000256" key="1">
    <source>
        <dbReference type="ARBA" id="ARBA00023239"/>
    </source>
</evidence>
<dbReference type="SUPFAM" id="SSF50685">
    <property type="entry name" value="Barwin-like endoglucanases"/>
    <property type="match status" value="1"/>
</dbReference>
<evidence type="ECO:0000259" key="6">
    <source>
        <dbReference type="Pfam" id="PF03330"/>
    </source>
</evidence>
<comment type="similarity">
    <text evidence="3 4">Belongs to the RlpA family.</text>
</comment>
<dbReference type="Proteomes" id="UP000636505">
    <property type="component" value="Unassembled WGS sequence"/>
</dbReference>
<feature type="chain" id="PRO_5035349815" description="Probable endolytic peptidoglycan transglycosylase RlpA" evidence="3">
    <location>
        <begin position="21"/>
        <end position="352"/>
    </location>
</feature>
<dbReference type="EC" id="4.2.2.-" evidence="3"/>
<gene>
    <name evidence="3" type="primary">rlpA</name>
    <name evidence="7" type="ORF">IQ241_21025</name>
</gene>
<dbReference type="InterPro" id="IPR036908">
    <property type="entry name" value="RlpA-like_sf"/>
</dbReference>
<accession>A0A8J7DS63</accession>
<keyword evidence="3" id="KW-0732">Signal</keyword>
<dbReference type="Gene3D" id="2.40.40.10">
    <property type="entry name" value="RlpA-like domain"/>
    <property type="match status" value="1"/>
</dbReference>
<name>A0A8J7DS63_9CYAN</name>
<dbReference type="RefSeq" id="WP_193911002.1">
    <property type="nucleotide sequence ID" value="NZ_JADEXG010000066.1"/>
</dbReference>
<dbReference type="GO" id="GO:0071555">
    <property type="term" value="P:cell wall organization"/>
    <property type="evidence" value="ECO:0007669"/>
    <property type="project" value="UniProtKB-KW"/>
</dbReference>
<sequence precursor="true">MKQQVIGSLTAALLMSVVSAPLSGSTQQVNGAKSPEVDARGSDAPAPESDLESDQPLTPVAFDVPAQPAADILTPAPESNLMVLPHPLDDRQAATLYLQDIPILTLTGTELNTLGREFNTAIHLAFAAADAASTPESLNTHNAEAIDADLEADPALRATSIGSRLNQLTSAEDFDATQIGVRWNGDTEQYIVTVAEADLIALNQQTILPDTTGDPAEDALQVANRLRRLLGDAEPISEIEGRPQPEPAPQTVAIRSSTTGIASWYGPGFHGRRSASGEVFNQNAMTAAHRTLPFGTRVRVTNLNNNRQVIVRVNDRGPYSGRRVIDLSAAAARAIGLTSSGVGPVQLEVLAD</sequence>
<keyword evidence="2 3" id="KW-0961">Cell wall biogenesis/degradation</keyword>
<evidence type="ECO:0000256" key="4">
    <source>
        <dbReference type="RuleBase" id="RU003495"/>
    </source>
</evidence>
<dbReference type="AlphaFoldDB" id="A0A8J7DS63"/>
<dbReference type="GO" id="GO:0008932">
    <property type="term" value="F:lytic endotransglycosylase activity"/>
    <property type="evidence" value="ECO:0007669"/>
    <property type="project" value="UniProtKB-UniRule"/>
</dbReference>
<feature type="domain" description="RlpA-like protein double-psi beta-barrel" evidence="6">
    <location>
        <begin position="258"/>
        <end position="346"/>
    </location>
</feature>
<comment type="function">
    <text evidence="3">Lytic transglycosylase with a strong preference for naked glycan strands that lack stem peptides.</text>
</comment>
<organism evidence="7 8">
    <name type="scientific">Vasconcelosia minhoensis LEGE 07310</name>
    <dbReference type="NCBI Taxonomy" id="915328"/>
    <lineage>
        <taxon>Bacteria</taxon>
        <taxon>Bacillati</taxon>
        <taxon>Cyanobacteriota</taxon>
        <taxon>Cyanophyceae</taxon>
        <taxon>Nodosilineales</taxon>
        <taxon>Cymatolegaceae</taxon>
        <taxon>Vasconcelosia</taxon>
        <taxon>Vasconcelosia minhoensis</taxon>
    </lineage>
</organism>
<dbReference type="PANTHER" id="PTHR34183">
    <property type="entry name" value="ENDOLYTIC PEPTIDOGLYCAN TRANSGLYCOSYLASE RLPA"/>
    <property type="match status" value="1"/>
</dbReference>
<evidence type="ECO:0000313" key="8">
    <source>
        <dbReference type="Proteomes" id="UP000636505"/>
    </source>
</evidence>
<dbReference type="InterPro" id="IPR009009">
    <property type="entry name" value="RlpA-like_DPBB"/>
</dbReference>
<dbReference type="InterPro" id="IPR034718">
    <property type="entry name" value="RlpA"/>
</dbReference>
<dbReference type="GO" id="GO:0000270">
    <property type="term" value="P:peptidoglycan metabolic process"/>
    <property type="evidence" value="ECO:0007669"/>
    <property type="project" value="UniProtKB-UniRule"/>
</dbReference>
<dbReference type="InterPro" id="IPR012997">
    <property type="entry name" value="RplA"/>
</dbReference>
<keyword evidence="8" id="KW-1185">Reference proteome</keyword>
<dbReference type="CDD" id="cd22268">
    <property type="entry name" value="DPBB_RlpA-like"/>
    <property type="match status" value="1"/>
</dbReference>
<evidence type="ECO:0000313" key="7">
    <source>
        <dbReference type="EMBL" id="MBE9079744.1"/>
    </source>
</evidence>
<dbReference type="NCBIfam" id="TIGR00413">
    <property type="entry name" value="rlpA"/>
    <property type="match status" value="1"/>
</dbReference>
<reference evidence="7" key="1">
    <citation type="submission" date="2020-10" db="EMBL/GenBank/DDBJ databases">
        <authorList>
            <person name="Castelo-Branco R."/>
            <person name="Eusebio N."/>
            <person name="Adriana R."/>
            <person name="Vieira A."/>
            <person name="Brugerolle De Fraissinette N."/>
            <person name="Rezende De Castro R."/>
            <person name="Schneider M.P."/>
            <person name="Vasconcelos V."/>
            <person name="Leao P.N."/>
        </authorList>
    </citation>
    <scope>NUCLEOTIDE SEQUENCE</scope>
    <source>
        <strain evidence="7">LEGE 07310</strain>
    </source>
</reference>
<comment type="caution">
    <text evidence="7">The sequence shown here is derived from an EMBL/GenBank/DDBJ whole genome shotgun (WGS) entry which is preliminary data.</text>
</comment>
<feature type="region of interest" description="Disordered" evidence="5">
    <location>
        <begin position="23"/>
        <end position="56"/>
    </location>
</feature>
<dbReference type="Pfam" id="PF03330">
    <property type="entry name" value="DPBB_1"/>
    <property type="match status" value="1"/>
</dbReference>
<evidence type="ECO:0000256" key="5">
    <source>
        <dbReference type="SAM" id="MobiDB-lite"/>
    </source>
</evidence>
<dbReference type="PANTHER" id="PTHR34183:SF8">
    <property type="entry name" value="ENDOLYTIC PEPTIDOGLYCAN TRANSGLYCOSYLASE RLPA-RELATED"/>
    <property type="match status" value="1"/>
</dbReference>
<dbReference type="HAMAP" id="MF_02071">
    <property type="entry name" value="RlpA"/>
    <property type="match status" value="1"/>
</dbReference>
<keyword evidence="1 3" id="KW-0456">Lyase</keyword>
<evidence type="ECO:0000256" key="3">
    <source>
        <dbReference type="HAMAP-Rule" id="MF_02071"/>
    </source>
</evidence>
<feature type="signal peptide" evidence="3">
    <location>
        <begin position="1"/>
        <end position="20"/>
    </location>
</feature>
<evidence type="ECO:0000256" key="2">
    <source>
        <dbReference type="ARBA" id="ARBA00023316"/>
    </source>
</evidence>